<proteinExistence type="predicted"/>
<comment type="caution">
    <text evidence="2">The sequence shown here is derived from an EMBL/GenBank/DDBJ whole genome shotgun (WGS) entry which is preliminary data.</text>
</comment>
<accession>A0A9N8ETW9</accession>
<sequence length="182" mass="19813">MGIFSLSASGRLDLTAMLVFSLGLIGIISLVKKAHANEADEDEVVANTAFVIWLVTTILSCIMCEGIYLFRAGRCLFIVWMALAIYFLATEEHFAVAVACGGIVTGIVLINLGIYSAEDEARAEPNKDYVFNYQDGAMQPRRNHRYELAVVEDKGDDPLGTDPTTATTEEEAEIRATGADII</sequence>
<keyword evidence="4" id="KW-1185">Reference proteome</keyword>
<reference evidence="2" key="1">
    <citation type="submission" date="2020-06" db="EMBL/GenBank/DDBJ databases">
        <authorList>
            <consortium name="Plant Systems Biology data submission"/>
        </authorList>
    </citation>
    <scope>NUCLEOTIDE SEQUENCE</scope>
    <source>
        <strain evidence="2">D6</strain>
    </source>
</reference>
<name>A0A9N8ETW9_9STRA</name>
<keyword evidence="1" id="KW-1133">Transmembrane helix</keyword>
<dbReference type="EMBL" id="CAICTM010002831">
    <property type="protein sequence ID" value="CAB9530323.1"/>
    <property type="molecule type" value="Genomic_DNA"/>
</dbReference>
<evidence type="ECO:0000313" key="2">
    <source>
        <dbReference type="EMBL" id="CAB9528097.1"/>
    </source>
</evidence>
<evidence type="ECO:0000313" key="3">
    <source>
        <dbReference type="EMBL" id="CAB9530323.1"/>
    </source>
</evidence>
<dbReference type="Proteomes" id="UP001153069">
    <property type="component" value="Unassembled WGS sequence"/>
</dbReference>
<feature type="transmembrane region" description="Helical" evidence="1">
    <location>
        <begin position="12"/>
        <end position="32"/>
    </location>
</feature>
<organism evidence="2 4">
    <name type="scientific">Seminavis robusta</name>
    <dbReference type="NCBI Taxonomy" id="568900"/>
    <lineage>
        <taxon>Eukaryota</taxon>
        <taxon>Sar</taxon>
        <taxon>Stramenopiles</taxon>
        <taxon>Ochrophyta</taxon>
        <taxon>Bacillariophyta</taxon>
        <taxon>Bacillariophyceae</taxon>
        <taxon>Bacillariophycidae</taxon>
        <taxon>Naviculales</taxon>
        <taxon>Naviculaceae</taxon>
        <taxon>Seminavis</taxon>
    </lineage>
</organism>
<evidence type="ECO:0000313" key="4">
    <source>
        <dbReference type="Proteomes" id="UP001153069"/>
    </source>
</evidence>
<feature type="transmembrane region" description="Helical" evidence="1">
    <location>
        <begin position="69"/>
        <end position="88"/>
    </location>
</feature>
<feature type="transmembrane region" description="Helical" evidence="1">
    <location>
        <begin position="44"/>
        <end position="62"/>
    </location>
</feature>
<protein>
    <submittedName>
        <fullName evidence="2">Uncharacterized protein</fullName>
    </submittedName>
</protein>
<feature type="transmembrane region" description="Helical" evidence="1">
    <location>
        <begin position="94"/>
        <end position="117"/>
    </location>
</feature>
<keyword evidence="1" id="KW-0812">Transmembrane</keyword>
<dbReference type="AlphaFoldDB" id="A0A9N8ETW9"/>
<evidence type="ECO:0000256" key="1">
    <source>
        <dbReference type="SAM" id="Phobius"/>
    </source>
</evidence>
<dbReference type="EMBL" id="CAICTM010002144">
    <property type="protein sequence ID" value="CAB9528097.1"/>
    <property type="molecule type" value="Genomic_DNA"/>
</dbReference>
<keyword evidence="1" id="KW-0472">Membrane</keyword>
<gene>
    <name evidence="2" type="ORF">SEMRO_2146_G316460.1</name>
    <name evidence="3" type="ORF">SEMRO_2833_G338150.1</name>
</gene>